<gene>
    <name evidence="1" type="ORF">DSPE1174_LOCUS19599</name>
</gene>
<organism evidence="1">
    <name type="scientific">Octactis speculum</name>
    <dbReference type="NCBI Taxonomy" id="3111310"/>
    <lineage>
        <taxon>Eukaryota</taxon>
        <taxon>Sar</taxon>
        <taxon>Stramenopiles</taxon>
        <taxon>Ochrophyta</taxon>
        <taxon>Dictyochophyceae</taxon>
        <taxon>Dictyochales</taxon>
        <taxon>Dictyochaceae</taxon>
        <taxon>Octactis</taxon>
    </lineage>
</organism>
<dbReference type="AlphaFoldDB" id="A0A7S2GEE7"/>
<proteinExistence type="predicted"/>
<evidence type="ECO:0000313" key="1">
    <source>
        <dbReference type="EMBL" id="CAD9445545.1"/>
    </source>
</evidence>
<sequence>MPVGGGVGAEEAKAVFQREYEHMFSADYESDGAVEGPVGTNYAGKRLGQLKHLLTKKDGKAHLNTVEEMWKSMEDDGVTDGNVRAVSAKVLSGLLGHMDQVSEGMDHSALLGRLSAAERDVVLKGGSKHPGKDGVKRIFMKCFGGAIQEIYVMLVEIGVMFGVEGAKLCEELMFLAPKPTGGYRPLTCQNEVHKAIDEIRAGRIFQAYCKVMRIPAGQVCMD</sequence>
<dbReference type="EMBL" id="HBGS01037794">
    <property type="protein sequence ID" value="CAD9445545.1"/>
    <property type="molecule type" value="Transcribed_RNA"/>
</dbReference>
<name>A0A7S2GEE7_9STRA</name>
<reference evidence="1" key="1">
    <citation type="submission" date="2021-01" db="EMBL/GenBank/DDBJ databases">
        <authorList>
            <person name="Corre E."/>
            <person name="Pelletier E."/>
            <person name="Niang G."/>
            <person name="Scheremetjew M."/>
            <person name="Finn R."/>
            <person name="Kale V."/>
            <person name="Holt S."/>
            <person name="Cochrane G."/>
            <person name="Meng A."/>
            <person name="Brown T."/>
            <person name="Cohen L."/>
        </authorList>
    </citation>
    <scope>NUCLEOTIDE SEQUENCE</scope>
    <source>
        <strain evidence="1">CCMP1381</strain>
    </source>
</reference>
<accession>A0A7S2GEE7</accession>
<protein>
    <submittedName>
        <fullName evidence="1">Uncharacterized protein</fullName>
    </submittedName>
</protein>